<feature type="domain" description="3-hydroxyisobutyrate dehydrogenase-like NAD-binding" evidence="6">
    <location>
        <begin position="178"/>
        <end position="281"/>
    </location>
</feature>
<dbReference type="KEGG" id="dtm:BJL86_2466"/>
<evidence type="ECO:0000313" key="7">
    <source>
        <dbReference type="EMBL" id="ANI93230.1"/>
    </source>
</evidence>
<accession>A0A173LR14</accession>
<dbReference type="InterPro" id="IPR006115">
    <property type="entry name" value="6PGDH_NADP-bd"/>
</dbReference>
<keyword evidence="2" id="KW-0560">Oxidoreductase</keyword>
<comment type="similarity">
    <text evidence="1">Belongs to the HIBADH-related family.</text>
</comment>
<dbReference type="InterPro" id="IPR013328">
    <property type="entry name" value="6PGD_dom2"/>
</dbReference>
<dbReference type="RefSeq" id="WP_067477623.1">
    <property type="nucleotide sequence ID" value="NZ_CP015961.1"/>
</dbReference>
<dbReference type="PROSITE" id="PS00895">
    <property type="entry name" value="3_HYDROXYISOBUT_DH"/>
    <property type="match status" value="1"/>
</dbReference>
<feature type="domain" description="6-phosphogluconate dehydrogenase NADP-binding" evidence="5">
    <location>
        <begin position="18"/>
        <end position="174"/>
    </location>
</feature>
<dbReference type="SUPFAM" id="SSF51735">
    <property type="entry name" value="NAD(P)-binding Rossmann-fold domains"/>
    <property type="match status" value="1"/>
</dbReference>
<evidence type="ECO:0000259" key="5">
    <source>
        <dbReference type="Pfam" id="PF03446"/>
    </source>
</evidence>
<dbReference type="AlphaFoldDB" id="A0A173LR14"/>
<proteinExistence type="inferred from homology"/>
<evidence type="ECO:0000313" key="8">
    <source>
        <dbReference type="Proteomes" id="UP000186104"/>
    </source>
</evidence>
<dbReference type="Gene3D" id="3.40.50.720">
    <property type="entry name" value="NAD(P)-binding Rossmann-like Domain"/>
    <property type="match status" value="1"/>
</dbReference>
<dbReference type="PANTHER" id="PTHR43060">
    <property type="entry name" value="3-HYDROXYISOBUTYRATE DEHYDROGENASE-LIKE 1, MITOCHONDRIAL-RELATED"/>
    <property type="match status" value="1"/>
</dbReference>
<dbReference type="InterPro" id="IPR036291">
    <property type="entry name" value="NAD(P)-bd_dom_sf"/>
</dbReference>
<keyword evidence="3" id="KW-0520">NAD</keyword>
<reference evidence="7 8" key="1">
    <citation type="submission" date="2016-06" db="EMBL/GenBank/DDBJ databases">
        <title>Complete genome sequence of a saline-alkali tolerant type strain Dietzia timorensis ID05-A0528T.</title>
        <authorList>
            <person name="Wu X."/>
        </authorList>
    </citation>
    <scope>NUCLEOTIDE SEQUENCE [LARGE SCALE GENOMIC DNA]</scope>
    <source>
        <strain evidence="7 8">ID05-A0528</strain>
    </source>
</reference>
<dbReference type="PANTHER" id="PTHR43060:SF15">
    <property type="entry name" value="3-HYDROXYISOBUTYRATE DEHYDROGENASE-LIKE 1, MITOCHONDRIAL-RELATED"/>
    <property type="match status" value="1"/>
</dbReference>
<dbReference type="InterPro" id="IPR015815">
    <property type="entry name" value="HIBADH-related"/>
</dbReference>
<dbReference type="EMBL" id="CP015961">
    <property type="protein sequence ID" value="ANI93230.1"/>
    <property type="molecule type" value="Genomic_DNA"/>
</dbReference>
<dbReference type="GO" id="GO:0016491">
    <property type="term" value="F:oxidoreductase activity"/>
    <property type="evidence" value="ECO:0007669"/>
    <property type="project" value="UniProtKB-KW"/>
</dbReference>
<evidence type="ECO:0000256" key="3">
    <source>
        <dbReference type="ARBA" id="ARBA00023027"/>
    </source>
</evidence>
<gene>
    <name evidence="7" type="ORF">BJL86_2466</name>
</gene>
<dbReference type="Pfam" id="PF14833">
    <property type="entry name" value="NAD_binding_11"/>
    <property type="match status" value="1"/>
</dbReference>
<dbReference type="InterPro" id="IPR002204">
    <property type="entry name" value="3-OH-isobutyrate_DH-rel_CS"/>
</dbReference>
<dbReference type="Pfam" id="PF03446">
    <property type="entry name" value="NAD_binding_2"/>
    <property type="match status" value="1"/>
</dbReference>
<sequence length="306" mass="31079">MPHTNDVGIPSRQAPEPVGYIGLGNMGAPMATRLLEWSGGLVVCDVRDDAVAPFLDKGARVGTPAELAASCSVVSVTVLDDAQVREVVAGPEGLLVNARDGLVIAVHSTIADSTAVELAQLCAERGVGFVDAPVSGGAPGAADGNLATMVGASEADFEVVKPTFELWAGLVVHAGAPGAGTRMKLARNLLHFVSFTATAEAARLAEAAGLSVADLGNVVRHTDAITGGAGAIMYRDTAEPVEPGDFWEGVFGHVRGLGEKDLTLALGLGGRLGVDLPLAAHSLTGLGDALGVGPGPLATEYEENHR</sequence>
<keyword evidence="8" id="KW-1185">Reference proteome</keyword>
<dbReference type="OrthoDB" id="3185659at2"/>
<protein>
    <submittedName>
        <fullName evidence="7">Putative oxidoreductase</fullName>
    </submittedName>
</protein>
<dbReference type="Gene3D" id="1.10.1040.10">
    <property type="entry name" value="N-(1-d-carboxylethyl)-l-norvaline Dehydrogenase, domain 2"/>
    <property type="match status" value="1"/>
</dbReference>
<dbReference type="InterPro" id="IPR029154">
    <property type="entry name" value="HIBADH-like_NADP-bd"/>
</dbReference>
<evidence type="ECO:0000256" key="4">
    <source>
        <dbReference type="PIRSR" id="PIRSR000103-1"/>
    </source>
</evidence>
<feature type="active site" evidence="4">
    <location>
        <position position="184"/>
    </location>
</feature>
<evidence type="ECO:0000256" key="1">
    <source>
        <dbReference type="ARBA" id="ARBA00009080"/>
    </source>
</evidence>
<name>A0A173LR14_9ACTN</name>
<dbReference type="STRING" id="499555.BJL86_2466"/>
<dbReference type="Proteomes" id="UP000186104">
    <property type="component" value="Chromosome"/>
</dbReference>
<dbReference type="SUPFAM" id="SSF48179">
    <property type="entry name" value="6-phosphogluconate dehydrogenase C-terminal domain-like"/>
    <property type="match status" value="1"/>
</dbReference>
<dbReference type="GO" id="GO:0051287">
    <property type="term" value="F:NAD binding"/>
    <property type="evidence" value="ECO:0007669"/>
    <property type="project" value="InterPro"/>
</dbReference>
<organism evidence="7 8">
    <name type="scientific">Dietzia timorensis</name>
    <dbReference type="NCBI Taxonomy" id="499555"/>
    <lineage>
        <taxon>Bacteria</taxon>
        <taxon>Bacillati</taxon>
        <taxon>Actinomycetota</taxon>
        <taxon>Actinomycetes</taxon>
        <taxon>Mycobacteriales</taxon>
        <taxon>Dietziaceae</taxon>
        <taxon>Dietzia</taxon>
    </lineage>
</organism>
<dbReference type="InterPro" id="IPR008927">
    <property type="entry name" value="6-PGluconate_DH-like_C_sf"/>
</dbReference>
<dbReference type="GO" id="GO:0016054">
    <property type="term" value="P:organic acid catabolic process"/>
    <property type="evidence" value="ECO:0007669"/>
    <property type="project" value="UniProtKB-ARBA"/>
</dbReference>
<dbReference type="GO" id="GO:0050661">
    <property type="term" value="F:NADP binding"/>
    <property type="evidence" value="ECO:0007669"/>
    <property type="project" value="InterPro"/>
</dbReference>
<evidence type="ECO:0000256" key="2">
    <source>
        <dbReference type="ARBA" id="ARBA00023002"/>
    </source>
</evidence>
<dbReference type="PIRSF" id="PIRSF000103">
    <property type="entry name" value="HIBADH"/>
    <property type="match status" value="1"/>
</dbReference>
<evidence type="ECO:0000259" key="6">
    <source>
        <dbReference type="Pfam" id="PF14833"/>
    </source>
</evidence>